<dbReference type="Proteomes" id="UP000807504">
    <property type="component" value="Unassembled WGS sequence"/>
</dbReference>
<keyword evidence="3" id="KW-1003">Cell membrane</keyword>
<evidence type="ECO:0000256" key="5">
    <source>
        <dbReference type="ARBA" id="ARBA00022989"/>
    </source>
</evidence>
<keyword evidence="9" id="KW-0325">Glycoprotein</keyword>
<evidence type="ECO:0000259" key="13">
    <source>
        <dbReference type="SMART" id="SM00918"/>
    </source>
</evidence>
<dbReference type="InterPro" id="IPR052192">
    <property type="entry name" value="Insect_Ionotropic_Sensory_Rcpt"/>
</dbReference>
<evidence type="ECO:0000256" key="4">
    <source>
        <dbReference type="ARBA" id="ARBA00022692"/>
    </source>
</evidence>
<keyword evidence="8 14" id="KW-0675">Receptor</keyword>
<evidence type="ECO:0000256" key="1">
    <source>
        <dbReference type="ARBA" id="ARBA00004651"/>
    </source>
</evidence>
<reference evidence="14" key="1">
    <citation type="journal article" date="2020" name="bioRxiv">
        <title>Chromosome-level reference genome of the European wasp spider Argiope bruennichi: a resource for studies on range expansion and evolutionary adaptation.</title>
        <authorList>
            <person name="Sheffer M.M."/>
            <person name="Hoppe A."/>
            <person name="Krehenwinkel H."/>
            <person name="Uhl G."/>
            <person name="Kuss A.W."/>
            <person name="Jensen L."/>
            <person name="Jensen C."/>
            <person name="Gillespie R.G."/>
            <person name="Hoff K.J."/>
            <person name="Prost S."/>
        </authorList>
    </citation>
    <scope>NUCLEOTIDE SEQUENCE</scope>
</reference>
<keyword evidence="6" id="KW-0406">Ion transport</keyword>
<evidence type="ECO:0000256" key="7">
    <source>
        <dbReference type="ARBA" id="ARBA00023136"/>
    </source>
</evidence>
<dbReference type="SUPFAM" id="SSF53850">
    <property type="entry name" value="Periplasmic binding protein-like II"/>
    <property type="match status" value="1"/>
</dbReference>
<evidence type="ECO:0000256" key="2">
    <source>
        <dbReference type="ARBA" id="ARBA00022448"/>
    </source>
</evidence>
<keyword evidence="2" id="KW-0813">Transport</keyword>
<dbReference type="InterPro" id="IPR019594">
    <property type="entry name" value="Glu/Gly-bd"/>
</dbReference>
<keyword evidence="15" id="KW-1185">Reference proteome</keyword>
<proteinExistence type="predicted"/>
<feature type="transmembrane region" description="Helical" evidence="12">
    <location>
        <begin position="129"/>
        <end position="149"/>
    </location>
</feature>
<dbReference type="Pfam" id="PF10613">
    <property type="entry name" value="Lig_chan-Glu_bd"/>
    <property type="match status" value="1"/>
</dbReference>
<keyword evidence="10" id="KW-1071">Ligand-gated ion channel</keyword>
<evidence type="ECO:0000256" key="8">
    <source>
        <dbReference type="ARBA" id="ARBA00023170"/>
    </source>
</evidence>
<dbReference type="GO" id="GO:0005886">
    <property type="term" value="C:plasma membrane"/>
    <property type="evidence" value="ECO:0007669"/>
    <property type="project" value="UniProtKB-SubCell"/>
</dbReference>
<feature type="transmembrane region" description="Helical" evidence="12">
    <location>
        <begin position="155"/>
        <end position="173"/>
    </location>
</feature>
<comment type="caution">
    <text evidence="14">The sequence shown here is derived from an EMBL/GenBank/DDBJ whole genome shotgun (WGS) entry which is preliminary data.</text>
</comment>
<name>A0A8T0E3J0_ARGBR</name>
<evidence type="ECO:0000256" key="10">
    <source>
        <dbReference type="ARBA" id="ARBA00023286"/>
    </source>
</evidence>
<accession>A0A8T0E3J0</accession>
<protein>
    <submittedName>
        <fullName evidence="14">Glutamate receptor ionotropic like protein</fullName>
    </submittedName>
</protein>
<evidence type="ECO:0000313" key="14">
    <source>
        <dbReference type="EMBL" id="KAF8766449.1"/>
    </source>
</evidence>
<dbReference type="EMBL" id="JABXBU010002230">
    <property type="protein sequence ID" value="KAF8766449.1"/>
    <property type="molecule type" value="Genomic_DNA"/>
</dbReference>
<organism evidence="14 15">
    <name type="scientific">Argiope bruennichi</name>
    <name type="common">Wasp spider</name>
    <name type="synonym">Aranea bruennichi</name>
    <dbReference type="NCBI Taxonomy" id="94029"/>
    <lineage>
        <taxon>Eukaryota</taxon>
        <taxon>Metazoa</taxon>
        <taxon>Ecdysozoa</taxon>
        <taxon>Arthropoda</taxon>
        <taxon>Chelicerata</taxon>
        <taxon>Arachnida</taxon>
        <taxon>Araneae</taxon>
        <taxon>Araneomorphae</taxon>
        <taxon>Entelegynae</taxon>
        <taxon>Araneoidea</taxon>
        <taxon>Araneidae</taxon>
        <taxon>Argiope</taxon>
    </lineage>
</organism>
<evidence type="ECO:0000256" key="3">
    <source>
        <dbReference type="ARBA" id="ARBA00022475"/>
    </source>
</evidence>
<dbReference type="GO" id="GO:0015276">
    <property type="term" value="F:ligand-gated monoatomic ion channel activity"/>
    <property type="evidence" value="ECO:0007669"/>
    <property type="project" value="InterPro"/>
</dbReference>
<sequence length="368" mass="41987">MFPSEITVASLQFQQVFEFPDSEKGETKPKGAEGRLLEVLSQALNFKYKLVTSPDKQWGHHLGNGTWNGLIGVVMREEADMAICFFGTSEERKQFIDFSEPYSINELTFATNFPKLLPTAYAYMYPFDLITWLGILVVLFTMPIIFRVLNVTKLPYSYLLLKVFGAIVLQPINEKKFRGLLLLSCLWYFASWISAGYAAVLASFLSVPLYDTYVKDFKHLTKVVQGGEYKVLTPKGTAIIPAMQNTGKDYLIYIADMIDKNDWYVLSDKYMDEDNFYGKTAVLGVQLMLNFKFGKAPLATKYISNDMALVLPVAMVVNKNFCCKNELNKIIKRINGAGLYKRITDDELYKAWFRAQKESLEQEGLLQM</sequence>
<evidence type="ECO:0000256" key="6">
    <source>
        <dbReference type="ARBA" id="ARBA00023065"/>
    </source>
</evidence>
<evidence type="ECO:0000313" key="15">
    <source>
        <dbReference type="Proteomes" id="UP000807504"/>
    </source>
</evidence>
<keyword evidence="11" id="KW-0407">Ion channel</keyword>
<gene>
    <name evidence="14" type="ORF">HNY73_019511</name>
</gene>
<dbReference type="Gene3D" id="3.40.190.10">
    <property type="entry name" value="Periplasmic binding protein-like II"/>
    <property type="match status" value="1"/>
</dbReference>
<dbReference type="SMART" id="SM00918">
    <property type="entry name" value="Lig_chan-Glu_bd"/>
    <property type="match status" value="1"/>
</dbReference>
<dbReference type="PANTHER" id="PTHR42643">
    <property type="entry name" value="IONOTROPIC RECEPTOR 20A-RELATED"/>
    <property type="match status" value="1"/>
</dbReference>
<evidence type="ECO:0000256" key="11">
    <source>
        <dbReference type="ARBA" id="ARBA00023303"/>
    </source>
</evidence>
<keyword evidence="5 12" id="KW-1133">Transmembrane helix</keyword>
<evidence type="ECO:0000256" key="9">
    <source>
        <dbReference type="ARBA" id="ARBA00023180"/>
    </source>
</evidence>
<reference evidence="14" key="2">
    <citation type="submission" date="2020-06" db="EMBL/GenBank/DDBJ databases">
        <authorList>
            <person name="Sheffer M."/>
        </authorList>
    </citation>
    <scope>NUCLEOTIDE SEQUENCE</scope>
</reference>
<comment type="subcellular location">
    <subcellularLocation>
        <location evidence="1">Cell membrane</location>
        <topology evidence="1">Multi-pass membrane protein</topology>
    </subcellularLocation>
</comment>
<keyword evidence="7 12" id="KW-0472">Membrane</keyword>
<keyword evidence="4 12" id="KW-0812">Transmembrane</keyword>
<dbReference type="PANTHER" id="PTHR42643:SF30">
    <property type="entry name" value="IONOTROPIC RECEPTOR 40A-RELATED"/>
    <property type="match status" value="1"/>
</dbReference>
<dbReference type="AlphaFoldDB" id="A0A8T0E3J0"/>
<feature type="domain" description="Ionotropic glutamate receptor L-glutamate and glycine-binding" evidence="13">
    <location>
        <begin position="20"/>
        <end position="76"/>
    </location>
</feature>
<feature type="transmembrane region" description="Helical" evidence="12">
    <location>
        <begin position="185"/>
        <end position="210"/>
    </location>
</feature>
<evidence type="ECO:0000256" key="12">
    <source>
        <dbReference type="SAM" id="Phobius"/>
    </source>
</evidence>